<reference evidence="13 14" key="1">
    <citation type="submission" date="2019-09" db="EMBL/GenBank/DDBJ databases">
        <title>Genomes of Cryomorphaceae.</title>
        <authorList>
            <person name="Bowman J.P."/>
        </authorList>
    </citation>
    <scope>NUCLEOTIDE SEQUENCE [LARGE SCALE GENOMIC DNA]</scope>
    <source>
        <strain evidence="13 14">KCTC 52047</strain>
    </source>
</reference>
<keyword evidence="3 11" id="KW-0812">Transmembrane</keyword>
<dbReference type="Gene3D" id="3.10.580.10">
    <property type="entry name" value="CBS-domain"/>
    <property type="match status" value="1"/>
</dbReference>
<evidence type="ECO:0000256" key="1">
    <source>
        <dbReference type="ARBA" id="ARBA00004141"/>
    </source>
</evidence>
<dbReference type="CDD" id="cd00400">
    <property type="entry name" value="Voltage_gated_ClC"/>
    <property type="match status" value="1"/>
</dbReference>
<comment type="caution">
    <text evidence="13">The sequence shown here is derived from an EMBL/GenBank/DDBJ whole genome shotgun (WGS) entry which is preliminary data.</text>
</comment>
<feature type="transmembrane region" description="Helical" evidence="11">
    <location>
        <begin position="385"/>
        <end position="412"/>
    </location>
</feature>
<dbReference type="SUPFAM" id="SSF54631">
    <property type="entry name" value="CBS-domain pair"/>
    <property type="match status" value="1"/>
</dbReference>
<feature type="transmembrane region" description="Helical" evidence="11">
    <location>
        <begin position="162"/>
        <end position="188"/>
    </location>
</feature>
<protein>
    <submittedName>
        <fullName evidence="13">Chloride channel protein</fullName>
    </submittedName>
</protein>
<evidence type="ECO:0000313" key="13">
    <source>
        <dbReference type="EMBL" id="KAB1063839.1"/>
    </source>
</evidence>
<keyword evidence="10" id="KW-0129">CBS domain</keyword>
<feature type="transmembrane region" description="Helical" evidence="11">
    <location>
        <begin position="324"/>
        <end position="341"/>
    </location>
</feature>
<name>A0A6N6M3N7_9FLAO</name>
<dbReference type="InterPro" id="IPR050368">
    <property type="entry name" value="ClC-type_chloride_channel"/>
</dbReference>
<feature type="transmembrane region" description="Helical" evidence="11">
    <location>
        <begin position="67"/>
        <end position="89"/>
    </location>
</feature>
<feature type="domain" description="CBS" evidence="12">
    <location>
        <begin position="536"/>
        <end position="593"/>
    </location>
</feature>
<evidence type="ECO:0000256" key="8">
    <source>
        <dbReference type="ARBA" id="ARBA00023214"/>
    </source>
</evidence>
<accession>A0A6N6M3N7</accession>
<evidence type="ECO:0000256" key="5">
    <source>
        <dbReference type="ARBA" id="ARBA00023065"/>
    </source>
</evidence>
<feature type="transmembrane region" description="Helical" evidence="11">
    <location>
        <begin position="28"/>
        <end position="47"/>
    </location>
</feature>
<dbReference type="PANTHER" id="PTHR43427">
    <property type="entry name" value="CHLORIDE CHANNEL PROTEIN CLC-E"/>
    <property type="match status" value="1"/>
</dbReference>
<evidence type="ECO:0000256" key="6">
    <source>
        <dbReference type="ARBA" id="ARBA00023136"/>
    </source>
</evidence>
<keyword evidence="7" id="KW-0869">Chloride channel</keyword>
<feature type="transmembrane region" description="Helical" evidence="11">
    <location>
        <begin position="418"/>
        <end position="437"/>
    </location>
</feature>
<dbReference type="CDD" id="cd02205">
    <property type="entry name" value="CBS_pair_SF"/>
    <property type="match status" value="1"/>
</dbReference>
<keyword evidence="8" id="KW-0868">Chloride</keyword>
<dbReference type="Gene3D" id="1.10.3080.10">
    <property type="entry name" value="Clc chloride channel"/>
    <property type="match status" value="1"/>
</dbReference>
<dbReference type="PROSITE" id="PS51371">
    <property type="entry name" value="CBS"/>
    <property type="match status" value="2"/>
</dbReference>
<dbReference type="PANTHER" id="PTHR43427:SF6">
    <property type="entry name" value="CHLORIDE CHANNEL PROTEIN CLC-E"/>
    <property type="match status" value="1"/>
</dbReference>
<evidence type="ECO:0000313" key="14">
    <source>
        <dbReference type="Proteomes" id="UP000435357"/>
    </source>
</evidence>
<dbReference type="Proteomes" id="UP000435357">
    <property type="component" value="Unassembled WGS sequence"/>
</dbReference>
<keyword evidence="2" id="KW-0813">Transport</keyword>
<dbReference type="Pfam" id="PF00571">
    <property type="entry name" value="CBS"/>
    <property type="match status" value="2"/>
</dbReference>
<evidence type="ECO:0000256" key="11">
    <source>
        <dbReference type="SAM" id="Phobius"/>
    </source>
</evidence>
<feature type="transmembrane region" description="Helical" evidence="11">
    <location>
        <begin position="272"/>
        <end position="289"/>
    </location>
</feature>
<evidence type="ECO:0000256" key="2">
    <source>
        <dbReference type="ARBA" id="ARBA00022448"/>
    </source>
</evidence>
<evidence type="ECO:0000256" key="4">
    <source>
        <dbReference type="ARBA" id="ARBA00022989"/>
    </source>
</evidence>
<dbReference type="PRINTS" id="PR00762">
    <property type="entry name" value="CLCHANNEL"/>
</dbReference>
<dbReference type="InterPro" id="IPR014743">
    <property type="entry name" value="Cl-channel_core"/>
</dbReference>
<sequence length="598" mass="65543">MSEYRKKANSLLKQFLVWRAKHIKDRQFIYILSVVTGLLSGLAAVVIKNTVHLVEILLTEGISGVHSFLYFVYPLVGILLSVAFVLFVIRKPVGHGIPNALYAISRGNGNIHKRDTWTSVVTSALTVGLGGSVGLEGPTVATSAALGSNLGQRFKMTRKTKVLLIACASSGALSAIFNAPVAAIVFALEVIMIDLTAVSLAPVLLASISAVLTSRLFLGEETLFHFNLSDPFIVGDTLFYVLLGVVCGLLSVYFTRVYFFVEKYMQKISNKLWRAILGGAIVGGLIFLMPQLYGEGYGLINALIEGDEEKALIGTFLKTIGENAWSIILFLAVLVLVKAFATSVTLQSGGVGGIFAPTLFMGTTVGYLYAKFFRESGIADLSSSNFTLVAMGGMMAGILHAPLTGVFLIAEITGGYELFLPLMITAAIAFITVKYGVKNSVYTMQLAKRGDLLTHHKDQAVLTLMNLKEEIEQDFVKVHPYDKLEGLVKAVADSSRNLFPVVDEDNTFLGVITLNDIRQIMFDRDQYDKVLVHELMTSAPEYIYYTDSMESVMNKFDRSGAWNLPVIDADNHYVGFVSKSKLFSGYRSRLKDFYDEDD</sequence>
<evidence type="ECO:0000256" key="3">
    <source>
        <dbReference type="ARBA" id="ARBA00022692"/>
    </source>
</evidence>
<dbReference type="GO" id="GO:0034707">
    <property type="term" value="C:chloride channel complex"/>
    <property type="evidence" value="ECO:0007669"/>
    <property type="project" value="UniProtKB-KW"/>
</dbReference>
<evidence type="ECO:0000256" key="7">
    <source>
        <dbReference type="ARBA" id="ARBA00023173"/>
    </source>
</evidence>
<comment type="subcellular location">
    <subcellularLocation>
        <location evidence="1">Membrane</location>
        <topology evidence="1">Multi-pass membrane protein</topology>
    </subcellularLocation>
</comment>
<feature type="transmembrane region" description="Helical" evidence="11">
    <location>
        <begin position="238"/>
        <end position="260"/>
    </location>
</feature>
<keyword evidence="4 11" id="KW-1133">Transmembrane helix</keyword>
<keyword evidence="6 11" id="KW-0472">Membrane</keyword>
<feature type="transmembrane region" description="Helical" evidence="11">
    <location>
        <begin position="353"/>
        <end position="373"/>
    </location>
</feature>
<feature type="domain" description="CBS" evidence="12">
    <location>
        <begin position="471"/>
        <end position="529"/>
    </location>
</feature>
<gene>
    <name evidence="13" type="ORF">F3059_08860</name>
</gene>
<dbReference type="OrthoDB" id="9812438at2"/>
<dbReference type="AlphaFoldDB" id="A0A6N6M3N7"/>
<keyword evidence="9" id="KW-0407">Ion channel</keyword>
<dbReference type="EMBL" id="WACR01000007">
    <property type="protein sequence ID" value="KAB1063839.1"/>
    <property type="molecule type" value="Genomic_DNA"/>
</dbReference>
<keyword evidence="5" id="KW-0406">Ion transport</keyword>
<proteinExistence type="predicted"/>
<dbReference type="GO" id="GO:0005254">
    <property type="term" value="F:chloride channel activity"/>
    <property type="evidence" value="ECO:0007669"/>
    <property type="project" value="UniProtKB-KW"/>
</dbReference>
<dbReference type="InterPro" id="IPR001807">
    <property type="entry name" value="ClC"/>
</dbReference>
<evidence type="ECO:0000256" key="9">
    <source>
        <dbReference type="ARBA" id="ARBA00023303"/>
    </source>
</evidence>
<evidence type="ECO:0000256" key="10">
    <source>
        <dbReference type="PROSITE-ProRule" id="PRU00703"/>
    </source>
</evidence>
<dbReference type="Pfam" id="PF00654">
    <property type="entry name" value="Voltage_CLC"/>
    <property type="match status" value="1"/>
</dbReference>
<organism evidence="13 14">
    <name type="scientific">Salibacter halophilus</name>
    <dbReference type="NCBI Taxonomy" id="1803916"/>
    <lineage>
        <taxon>Bacteria</taxon>
        <taxon>Pseudomonadati</taxon>
        <taxon>Bacteroidota</taxon>
        <taxon>Flavobacteriia</taxon>
        <taxon>Flavobacteriales</taxon>
        <taxon>Salibacteraceae</taxon>
        <taxon>Salibacter</taxon>
    </lineage>
</organism>
<dbReference type="SUPFAM" id="SSF81340">
    <property type="entry name" value="Clc chloride channel"/>
    <property type="match status" value="1"/>
</dbReference>
<dbReference type="InterPro" id="IPR046342">
    <property type="entry name" value="CBS_dom_sf"/>
</dbReference>
<dbReference type="InterPro" id="IPR000644">
    <property type="entry name" value="CBS_dom"/>
</dbReference>
<keyword evidence="14" id="KW-1185">Reference proteome</keyword>
<evidence type="ECO:0000259" key="12">
    <source>
        <dbReference type="PROSITE" id="PS51371"/>
    </source>
</evidence>